<proteinExistence type="predicted"/>
<protein>
    <submittedName>
        <fullName evidence="2">Unannotated protein</fullName>
    </submittedName>
</protein>
<evidence type="ECO:0000256" key="1">
    <source>
        <dbReference type="SAM" id="Phobius"/>
    </source>
</evidence>
<keyword evidence="1" id="KW-0812">Transmembrane</keyword>
<name>A0A6J6DBC3_9ZZZZ</name>
<dbReference type="AlphaFoldDB" id="A0A6J6DBC3"/>
<accession>A0A6J6DBC3</accession>
<sequence>MNELPLPVLIGTSMILVGIVLGIYVAVKAISRNRRGNDLLD</sequence>
<keyword evidence="1" id="KW-1133">Transmembrane helix</keyword>
<keyword evidence="1" id="KW-0472">Membrane</keyword>
<feature type="transmembrane region" description="Helical" evidence="1">
    <location>
        <begin position="6"/>
        <end position="27"/>
    </location>
</feature>
<dbReference type="EMBL" id="CAEZTF010000092">
    <property type="protein sequence ID" value="CAB4561231.1"/>
    <property type="molecule type" value="Genomic_DNA"/>
</dbReference>
<reference evidence="2" key="1">
    <citation type="submission" date="2020-05" db="EMBL/GenBank/DDBJ databases">
        <authorList>
            <person name="Chiriac C."/>
            <person name="Salcher M."/>
            <person name="Ghai R."/>
            <person name="Kavagutti S V."/>
        </authorList>
    </citation>
    <scope>NUCLEOTIDE SEQUENCE</scope>
</reference>
<evidence type="ECO:0000313" key="2">
    <source>
        <dbReference type="EMBL" id="CAB4561231.1"/>
    </source>
</evidence>
<gene>
    <name evidence="2" type="ORF">UFOPK1618_00550</name>
</gene>
<organism evidence="2">
    <name type="scientific">freshwater metagenome</name>
    <dbReference type="NCBI Taxonomy" id="449393"/>
    <lineage>
        <taxon>unclassified sequences</taxon>
        <taxon>metagenomes</taxon>
        <taxon>ecological metagenomes</taxon>
    </lineage>
</organism>